<evidence type="ECO:0000256" key="1">
    <source>
        <dbReference type="ARBA" id="ARBA00022448"/>
    </source>
</evidence>
<evidence type="ECO:0000259" key="8">
    <source>
        <dbReference type="Pfam" id="PF02775"/>
    </source>
</evidence>
<dbReference type="InterPro" id="IPR002869">
    <property type="entry name" value="Pyrv_flavodox_OxRed_cen"/>
</dbReference>
<dbReference type="InterPro" id="IPR051457">
    <property type="entry name" value="2-oxoacid:Fd_oxidoreductase"/>
</dbReference>
<feature type="domain" description="Pyruvate/ketoisovalerate oxidoreductase catalytic" evidence="7">
    <location>
        <begin position="734"/>
        <end position="918"/>
    </location>
</feature>
<dbReference type="PANTHER" id="PTHR48084:SF3">
    <property type="entry name" value="SUBUNIT OF PYRUVATE:FLAVODOXIN OXIDOREDUCTASE"/>
    <property type="match status" value="1"/>
</dbReference>
<dbReference type="InterPro" id="IPR009014">
    <property type="entry name" value="Transketo_C/PFOR_II"/>
</dbReference>
<evidence type="ECO:0000313" key="10">
    <source>
        <dbReference type="EMBL" id="GGN99843.1"/>
    </source>
</evidence>
<comment type="caution">
    <text evidence="10">The sequence shown here is derived from an EMBL/GenBank/DDBJ whole genome shotgun (WGS) entry which is preliminary data.</text>
</comment>
<proteinExistence type="predicted"/>
<accession>A0ABQ2L1R1</accession>
<keyword evidence="4" id="KW-0560">Oxidoreductase</keyword>
<dbReference type="Gene3D" id="3.40.50.970">
    <property type="match status" value="1"/>
</dbReference>
<dbReference type="Pfam" id="PF02775">
    <property type="entry name" value="TPP_enzyme_C"/>
    <property type="match status" value="1"/>
</dbReference>
<dbReference type="Pfam" id="PF20169">
    <property type="entry name" value="DUF6537"/>
    <property type="match status" value="1"/>
</dbReference>
<name>A0ABQ2L1R1_9NOCA</name>
<keyword evidence="11" id="KW-1185">Reference proteome</keyword>
<dbReference type="PANTHER" id="PTHR48084">
    <property type="entry name" value="2-OXOGLUTARATE OXIDOREDUCTASE SUBUNIT KORB-RELATED"/>
    <property type="match status" value="1"/>
</dbReference>
<dbReference type="InterPro" id="IPR019752">
    <property type="entry name" value="Pyrv/ketoisovalerate_OxRed_cat"/>
</dbReference>
<protein>
    <submittedName>
        <fullName evidence="10">Pyruvate ferredoxin/flavodoxin oxidoreductase</fullName>
    </submittedName>
</protein>
<keyword evidence="6" id="KW-0411">Iron-sulfur</keyword>
<evidence type="ECO:0000313" key="11">
    <source>
        <dbReference type="Proteomes" id="UP000658127"/>
    </source>
</evidence>
<keyword evidence="2" id="KW-0004">4Fe-4S</keyword>
<dbReference type="InterPro" id="IPR046667">
    <property type="entry name" value="DUF6537"/>
</dbReference>
<dbReference type="RefSeq" id="WP_373291806.1">
    <property type="nucleotide sequence ID" value="NZ_BMNE01000014.1"/>
</dbReference>
<dbReference type="SUPFAM" id="SSF52518">
    <property type="entry name" value="Thiamin diphosphate-binding fold (THDP-binding)"/>
    <property type="match status" value="2"/>
</dbReference>
<evidence type="ECO:0000256" key="2">
    <source>
        <dbReference type="ARBA" id="ARBA00022485"/>
    </source>
</evidence>
<evidence type="ECO:0000256" key="5">
    <source>
        <dbReference type="ARBA" id="ARBA00023004"/>
    </source>
</evidence>
<organism evidence="10 11">
    <name type="scientific">Nocardia rhizosphaerihabitans</name>
    <dbReference type="NCBI Taxonomy" id="1691570"/>
    <lineage>
        <taxon>Bacteria</taxon>
        <taxon>Bacillati</taxon>
        <taxon>Actinomycetota</taxon>
        <taxon>Actinomycetes</taxon>
        <taxon>Mycobacteriales</taxon>
        <taxon>Nocardiaceae</taxon>
        <taxon>Nocardia</taxon>
    </lineage>
</organism>
<dbReference type="Pfam" id="PF01558">
    <property type="entry name" value="POR"/>
    <property type="match status" value="1"/>
</dbReference>
<evidence type="ECO:0000259" key="7">
    <source>
        <dbReference type="Pfam" id="PF01558"/>
    </source>
</evidence>
<dbReference type="InterPro" id="IPR011766">
    <property type="entry name" value="TPP_enzyme_TPP-bd"/>
</dbReference>
<evidence type="ECO:0000256" key="3">
    <source>
        <dbReference type="ARBA" id="ARBA00022982"/>
    </source>
</evidence>
<evidence type="ECO:0000256" key="6">
    <source>
        <dbReference type="ARBA" id="ARBA00023014"/>
    </source>
</evidence>
<keyword evidence="5" id="KW-0408">Iron</keyword>
<dbReference type="InterPro" id="IPR002880">
    <property type="entry name" value="Pyrv_Fd/Flavodoxin_OxRdtase_N"/>
</dbReference>
<dbReference type="Gene3D" id="3.40.920.10">
    <property type="entry name" value="Pyruvate-ferredoxin oxidoreductase, PFOR, domain III"/>
    <property type="match status" value="1"/>
</dbReference>
<dbReference type="InterPro" id="IPR029061">
    <property type="entry name" value="THDP-binding"/>
</dbReference>
<evidence type="ECO:0000259" key="9">
    <source>
        <dbReference type="Pfam" id="PF20169"/>
    </source>
</evidence>
<dbReference type="EMBL" id="BMNE01000014">
    <property type="protein sequence ID" value="GGN99843.1"/>
    <property type="molecule type" value="Genomic_DNA"/>
</dbReference>
<dbReference type="Proteomes" id="UP000658127">
    <property type="component" value="Unassembled WGS sequence"/>
</dbReference>
<dbReference type="CDD" id="cd07034">
    <property type="entry name" value="TPP_PYR_PFOR_IOR-alpha_like"/>
    <property type="match status" value="1"/>
</dbReference>
<dbReference type="NCBIfam" id="NF009588">
    <property type="entry name" value="PRK13029.1"/>
    <property type="match status" value="1"/>
</dbReference>
<keyword evidence="3" id="KW-0249">Electron transport</keyword>
<keyword evidence="2" id="KW-0479">Metal-binding</keyword>
<feature type="domain" description="DUF6537" evidence="9">
    <location>
        <begin position="965"/>
        <end position="1160"/>
    </location>
</feature>
<keyword evidence="1" id="KW-0813">Transport</keyword>
<sequence length="1176" mass="125218">MTSQKAIDMTNQKAPVALSDRYTKLSGAVHLTGIQALARLPLELRRADLRAGRRTAAFISGYEGSPLAGYDTELARNAALLDEHDIVFRPGVNEELAATAVQGTQLAATQHDKRVDGVIALWYGKSPGLDRASDAIRHANMMGTHHEGGVLALVGDDPAAKSSTVPGASEGLLADLGLPILYPADPQEALDFGLHGVAMSRACGLWVAMKIATNVADGSGTVDLDPDRVQPLVPDLTVDGAVYRHEVTAHVLQPTLGTLERSREGARLEIARRYAVANDLNRITHSGVGDRLGIVASGKTYLDVRQALRSLGLDDAELARCGIRLLRLGMIHPLEPTVVQRFAEDLGEIIVIEEKRPFIETAVKDVLYGRPGAPVITGKRQPDGAVFVPVDGELDPDIIAAKLAARLTQIGGFPSVAPWGARRRTGIGPRALPLVTRTPYFCSGCPHNISTKTPEGSTVGAGIGCHGMVTLMSPAQVGSVTGLTQMGGEGAQWIGMEPFLARTHLIQNLGDGTFHHSGSLAIRAAIAAGANITYKLLYNSAVAMTGGQQAVGVMSVPAICAAMRAEGVAQIIVTTDEPRKYRKIALPKRVQVWHRDRLIEAQETLAGTSGVTLLIHDQECATELRRKRKRGLAPKPLERIVINERVCEGCGDCGQKSNCLSVQPFDTEFGRKTRIDQSSCNIDRSCLAGDCPSFLSVVPAPGRRTQVALTGPADLPTPPRNIHGVHTTRIAGVGGSGIVTLAQLLSTAATLGGLRVRALDQTGLAQKGGAVVSDITVSHEPIEQGSKAIAGECDLYLGCDLLVAADPRYLAAADPERTAAVISTSEVPTGQMVTDPTVSFPAPGPIQDTIRATTTDAFFLDARSASVALLGADQFANLLLAGAAVQSGGLPLAPADIEEAIVLNGIQAEANTAAFRFGRLAVADPSAFAAAVAKASGPSEAPRPRSLAAEGLIAAVAAEPTSELHRILSIRIPDLIEYQNVSYARQYSTFVERVARVEGARIPGSSALTESVARNLYKLMAYKDEYEVARLSLDAEVHTAIEAEFGPGARVSYRLHPPVLRAMGMKDKLELGPWFRPVYKGLIGMRRLRGTKLDPFGIASVRRTERALITEYRAVICDLLEALRTDTLPLALEIAELPDMVRGYETIKVANIDRYRAAVAELLTRFRNLSDEAATP</sequence>
<dbReference type="SUPFAM" id="SSF53323">
    <property type="entry name" value="Pyruvate-ferredoxin oxidoreductase, PFOR, domain III"/>
    <property type="match status" value="1"/>
</dbReference>
<dbReference type="SUPFAM" id="SSF52922">
    <property type="entry name" value="TK C-terminal domain-like"/>
    <property type="match status" value="1"/>
</dbReference>
<feature type="domain" description="Thiamine pyrophosphate enzyme TPP-binding" evidence="8">
    <location>
        <begin position="462"/>
        <end position="553"/>
    </location>
</feature>
<dbReference type="NCBIfam" id="NF009589">
    <property type="entry name" value="PRK13030.1"/>
    <property type="match status" value="1"/>
</dbReference>
<reference evidence="11" key="1">
    <citation type="journal article" date="2019" name="Int. J. Syst. Evol. Microbiol.">
        <title>The Global Catalogue of Microorganisms (GCM) 10K type strain sequencing project: providing services to taxonomists for standard genome sequencing and annotation.</title>
        <authorList>
            <consortium name="The Broad Institute Genomics Platform"/>
            <consortium name="The Broad Institute Genome Sequencing Center for Infectious Disease"/>
            <person name="Wu L."/>
            <person name="Ma J."/>
        </authorList>
    </citation>
    <scope>NUCLEOTIDE SEQUENCE [LARGE SCALE GENOMIC DNA]</scope>
    <source>
        <strain evidence="11">CGMCC 4.7329</strain>
    </source>
</reference>
<evidence type="ECO:0000256" key="4">
    <source>
        <dbReference type="ARBA" id="ARBA00023002"/>
    </source>
</evidence>
<keyword evidence="10" id="KW-0670">Pyruvate</keyword>
<gene>
    <name evidence="10" type="ORF">GCM10011610_68210</name>
</gene>